<proteinExistence type="predicted"/>
<reference evidence="1" key="1">
    <citation type="journal article" date="2023" name="Genome Biol. Evol.">
        <title>Long-read-based Genome Assembly of Drosophila gunungcola Reveals Fewer Chemosensory Genes in Flower-breeding Species.</title>
        <authorList>
            <person name="Negi A."/>
            <person name="Liao B.Y."/>
            <person name="Yeh S.D."/>
        </authorList>
    </citation>
    <scope>NUCLEOTIDE SEQUENCE</scope>
    <source>
        <strain evidence="1">Sukarami</strain>
    </source>
</reference>
<dbReference type="EMBL" id="JAMKOV010000005">
    <property type="protein sequence ID" value="KAI8039775.1"/>
    <property type="molecule type" value="Genomic_DNA"/>
</dbReference>
<name>A0A9P9YMJ3_9MUSC</name>
<accession>A0A9P9YMJ3</accession>
<sequence length="136" mass="14795">MIKLLRLHRLGQILGCLGHGCDFRVDNRAVGDESVLSRRVEDLHFLAEVVDVLVGALHLQSLLVGALVHHRSLLVALGSICRLVHGVIAAIHSLVGLGLQDGHWLAFGFHGQSMTTGDHHGQNEKWKLLEIGMLGP</sequence>
<keyword evidence="2" id="KW-1185">Reference proteome</keyword>
<dbReference type="Proteomes" id="UP001059596">
    <property type="component" value="Unassembled WGS sequence"/>
</dbReference>
<comment type="caution">
    <text evidence="1">The sequence shown here is derived from an EMBL/GenBank/DDBJ whole genome shotgun (WGS) entry which is preliminary data.</text>
</comment>
<organism evidence="1 2">
    <name type="scientific">Drosophila gunungcola</name>
    <name type="common">fruit fly</name>
    <dbReference type="NCBI Taxonomy" id="103775"/>
    <lineage>
        <taxon>Eukaryota</taxon>
        <taxon>Metazoa</taxon>
        <taxon>Ecdysozoa</taxon>
        <taxon>Arthropoda</taxon>
        <taxon>Hexapoda</taxon>
        <taxon>Insecta</taxon>
        <taxon>Pterygota</taxon>
        <taxon>Neoptera</taxon>
        <taxon>Endopterygota</taxon>
        <taxon>Diptera</taxon>
        <taxon>Brachycera</taxon>
        <taxon>Muscomorpha</taxon>
        <taxon>Ephydroidea</taxon>
        <taxon>Drosophilidae</taxon>
        <taxon>Drosophila</taxon>
        <taxon>Sophophora</taxon>
    </lineage>
</organism>
<evidence type="ECO:0000313" key="1">
    <source>
        <dbReference type="EMBL" id="KAI8039775.1"/>
    </source>
</evidence>
<gene>
    <name evidence="1" type="ORF">M5D96_007199</name>
</gene>
<evidence type="ECO:0000313" key="2">
    <source>
        <dbReference type="Proteomes" id="UP001059596"/>
    </source>
</evidence>
<protein>
    <submittedName>
        <fullName evidence="1">Uncharacterized protein</fullName>
    </submittedName>
</protein>
<dbReference type="AlphaFoldDB" id="A0A9P9YMJ3"/>